<name>A0A0D6Q1M2_KOMEU</name>
<organism evidence="2 3">
    <name type="scientific">Komagataeibacter europaeus NBRC 3261</name>
    <dbReference type="NCBI Taxonomy" id="1234669"/>
    <lineage>
        <taxon>Bacteria</taxon>
        <taxon>Pseudomonadati</taxon>
        <taxon>Pseudomonadota</taxon>
        <taxon>Alphaproteobacteria</taxon>
        <taxon>Acetobacterales</taxon>
        <taxon>Acetobacteraceae</taxon>
        <taxon>Komagataeibacter</taxon>
    </lineage>
</organism>
<comment type="caution">
    <text evidence="2">The sequence shown here is derived from an EMBL/GenBank/DDBJ whole genome shotgun (WGS) entry which is preliminary data.</text>
</comment>
<dbReference type="RefSeq" id="WP_035366682.1">
    <property type="nucleotide sequence ID" value="NZ_BANI01000104.1"/>
</dbReference>
<dbReference type="Proteomes" id="UP000032675">
    <property type="component" value="Unassembled WGS sequence"/>
</dbReference>
<proteinExistence type="predicted"/>
<reference evidence="2 3" key="1">
    <citation type="submission" date="2012-11" db="EMBL/GenBank/DDBJ databases">
        <title>Whole genome sequence of Gluconacetobacter europaeus NBRC3261.</title>
        <authorList>
            <person name="Azuma Y."/>
            <person name="Higashiura N."/>
            <person name="Hirakawa H."/>
            <person name="Matsushita K."/>
        </authorList>
    </citation>
    <scope>NUCLEOTIDE SEQUENCE [LARGE SCALE GENOMIC DNA]</scope>
    <source>
        <strain evidence="2 3">NBRC 3261</strain>
    </source>
</reference>
<dbReference type="AlphaFoldDB" id="A0A0D6Q1M2"/>
<dbReference type="GO" id="GO:0006355">
    <property type="term" value="P:regulation of DNA-templated transcription"/>
    <property type="evidence" value="ECO:0007669"/>
    <property type="project" value="InterPro"/>
</dbReference>
<feature type="domain" description="HTH crp-type" evidence="1">
    <location>
        <begin position="104"/>
        <end position="152"/>
    </location>
</feature>
<evidence type="ECO:0000313" key="2">
    <source>
        <dbReference type="EMBL" id="GAN96870.1"/>
    </source>
</evidence>
<accession>A0A0D6Q1M2</accession>
<dbReference type="InterPro" id="IPR036388">
    <property type="entry name" value="WH-like_DNA-bd_sf"/>
</dbReference>
<protein>
    <recommendedName>
        <fullName evidence="1">HTH crp-type domain-containing protein</fullName>
    </recommendedName>
</protein>
<dbReference type="Gene3D" id="1.10.10.10">
    <property type="entry name" value="Winged helix-like DNA-binding domain superfamily/Winged helix DNA-binding domain"/>
    <property type="match status" value="1"/>
</dbReference>
<evidence type="ECO:0000259" key="1">
    <source>
        <dbReference type="Pfam" id="PF13545"/>
    </source>
</evidence>
<dbReference type="EMBL" id="BANI01000104">
    <property type="protein sequence ID" value="GAN96870.1"/>
    <property type="molecule type" value="Genomic_DNA"/>
</dbReference>
<dbReference type="InterPro" id="IPR036390">
    <property type="entry name" value="WH_DNA-bd_sf"/>
</dbReference>
<dbReference type="InterPro" id="IPR012318">
    <property type="entry name" value="HTH_CRP"/>
</dbReference>
<evidence type="ECO:0000313" key="3">
    <source>
        <dbReference type="Proteomes" id="UP000032675"/>
    </source>
</evidence>
<dbReference type="GO" id="GO:0003677">
    <property type="term" value="F:DNA binding"/>
    <property type="evidence" value="ECO:0007669"/>
    <property type="project" value="InterPro"/>
</dbReference>
<dbReference type="Pfam" id="PF13545">
    <property type="entry name" value="HTH_Crp_2"/>
    <property type="match status" value="1"/>
</dbReference>
<sequence length="199" mass="22101">MAQIVRLTTKPQRSGQEEAAQAAEQLSLLSEELLKHLPGEARIAISRATYALQKAARPDTTEGLWPGGFTMLSRMQTATIWDAIRELPSDDRPNQVRHAFDLVLLNLRQDTGEVLLTRDQLAERIGCAPKHVSTIMGTLEKMGVIRRERRKIEGMQGRGVAVYFINPHVAWNGSLDVRKAQAAETRPPMQLELLQGGAS</sequence>
<dbReference type="SUPFAM" id="SSF46785">
    <property type="entry name" value="Winged helix' DNA-binding domain"/>
    <property type="match status" value="1"/>
</dbReference>
<gene>
    <name evidence="2" type="ORF">Geu3261_0119_004</name>
</gene>